<accession>A0ABS4PRU8</accession>
<sequence>MSNPVRAIRELADAYADDLAELNPIIGTMTGLSPGEDRLPDFSPEGHQARAELDRRTLVKLGELTGKEPGDPDERRCARLLRERLESNLAVGESGEHLRDVSNILGPVHVTRLVFSMMPTTDVDDWAVIARRMANVPATLAGYTESLRAGAAKGLTAAPRQVRTLAGQLGDWAAVADGRGWFAEFATRATKAAQELPHPLRTDLDRAAAQAGEAVSRLSRWLSEDYLPRTEGTPDGVGADRYQVTARQWTGANLDLTQAYEWGWTEFHRLQAEITEEAAKILPGAPVAEAMAHLNQHAERFEGVPAILARLQALMDEAITELDGTHFDLAEPIRRVEAHEAPTGSAAAPYYVRPDRSFSRPGRTYLPTLGRTTFPLWNLVSTWYHEGVPGHHLQLAQWAHLSDRLSLFQAGIGAVSACTEGWALYAERLMDELGYLREPGARLGYLEGQLLRAIRVVIDIGMHLRLPIPAGSPVGAGQRWTPELGRALFAEYSSEPDAYIDSEITRYLGRPGQAISYKLGERAWLAGREAARIARGAEFDAKAWHMAALSAGSLGLDDLTDELAAL</sequence>
<evidence type="ECO:0000313" key="2">
    <source>
        <dbReference type="Proteomes" id="UP000741013"/>
    </source>
</evidence>
<dbReference type="EMBL" id="JAGGMS010000001">
    <property type="protein sequence ID" value="MBP2181625.1"/>
    <property type="molecule type" value="Genomic_DNA"/>
</dbReference>
<dbReference type="InterPro" id="IPR010281">
    <property type="entry name" value="DUF885"/>
</dbReference>
<name>A0ABS4PRU8_9PSEU</name>
<dbReference type="PANTHER" id="PTHR33361">
    <property type="entry name" value="GLR0591 PROTEIN"/>
    <property type="match status" value="1"/>
</dbReference>
<dbReference type="PANTHER" id="PTHR33361:SF2">
    <property type="entry name" value="DUF885 DOMAIN-CONTAINING PROTEIN"/>
    <property type="match status" value="1"/>
</dbReference>
<evidence type="ECO:0000313" key="1">
    <source>
        <dbReference type="EMBL" id="MBP2181625.1"/>
    </source>
</evidence>
<dbReference type="Pfam" id="PF05960">
    <property type="entry name" value="DUF885"/>
    <property type="match status" value="1"/>
</dbReference>
<proteinExistence type="predicted"/>
<organism evidence="1 2">
    <name type="scientific">Amycolatopsis magusensis</name>
    <dbReference type="NCBI Taxonomy" id="882444"/>
    <lineage>
        <taxon>Bacteria</taxon>
        <taxon>Bacillati</taxon>
        <taxon>Actinomycetota</taxon>
        <taxon>Actinomycetes</taxon>
        <taxon>Pseudonocardiales</taxon>
        <taxon>Pseudonocardiaceae</taxon>
        <taxon>Amycolatopsis</taxon>
    </lineage>
</organism>
<dbReference type="Proteomes" id="UP000741013">
    <property type="component" value="Unassembled WGS sequence"/>
</dbReference>
<gene>
    <name evidence="1" type="ORF">JOM49_003151</name>
</gene>
<protein>
    <submittedName>
        <fullName evidence="1">Uncharacterized protein (DUF885 family)</fullName>
    </submittedName>
</protein>
<reference evidence="1 2" key="1">
    <citation type="submission" date="2021-03" db="EMBL/GenBank/DDBJ databases">
        <title>Sequencing the genomes of 1000 actinobacteria strains.</title>
        <authorList>
            <person name="Klenk H.-P."/>
        </authorList>
    </citation>
    <scope>NUCLEOTIDE SEQUENCE [LARGE SCALE GENOMIC DNA]</scope>
    <source>
        <strain evidence="1 2">DSM 45510</strain>
    </source>
</reference>
<keyword evidence="2" id="KW-1185">Reference proteome</keyword>
<comment type="caution">
    <text evidence="1">The sequence shown here is derived from an EMBL/GenBank/DDBJ whole genome shotgun (WGS) entry which is preliminary data.</text>
</comment>
<dbReference type="RefSeq" id="WP_209665023.1">
    <property type="nucleotide sequence ID" value="NZ_JAGGMS010000001.1"/>
</dbReference>